<dbReference type="InterPro" id="IPR007110">
    <property type="entry name" value="Ig-like_dom"/>
</dbReference>
<keyword evidence="9" id="KW-1133">Transmembrane helix</keyword>
<keyword evidence="3" id="KW-0677">Repeat</keyword>
<feature type="domain" description="Ig-like" evidence="11">
    <location>
        <begin position="398"/>
        <end position="509"/>
    </location>
</feature>
<dbReference type="GO" id="GO:0007157">
    <property type="term" value="P:heterophilic cell-cell adhesion via plasma membrane cell adhesion molecules"/>
    <property type="evidence" value="ECO:0007669"/>
    <property type="project" value="TreeGrafter"/>
</dbReference>
<evidence type="ECO:0000256" key="10">
    <source>
        <dbReference type="SAM" id="SignalP"/>
    </source>
</evidence>
<evidence type="ECO:0000256" key="9">
    <source>
        <dbReference type="SAM" id="Phobius"/>
    </source>
</evidence>
<evidence type="ECO:0000256" key="3">
    <source>
        <dbReference type="ARBA" id="ARBA00022737"/>
    </source>
</evidence>
<dbReference type="EnsemblMetazoa" id="G28037.2">
    <property type="protein sequence ID" value="G28037.2:cds"/>
    <property type="gene ID" value="G28037"/>
</dbReference>
<feature type="region of interest" description="Disordered" evidence="8">
    <location>
        <begin position="514"/>
        <end position="533"/>
    </location>
</feature>
<keyword evidence="4" id="KW-0130">Cell adhesion</keyword>
<feature type="signal peptide" evidence="10">
    <location>
        <begin position="1"/>
        <end position="21"/>
    </location>
</feature>
<name>A0A8W8LHZ1_MAGGI</name>
<evidence type="ECO:0000256" key="2">
    <source>
        <dbReference type="ARBA" id="ARBA00022729"/>
    </source>
</evidence>
<sequence>MEQNTFTALILFSVFFGGSIAQTVPVTTYVTTPKVIEAKLGEEARFYLTYTTPDNSSEFTVSRLGANGTEEILRVVDLTVTTNANWTMAANVQTGAVDGDTRRVNVTIYQTDFVTHEGDYVAMVTGSDGAAQDLFTIRTLASPDQLSLSVTSRDVSEGTPIQFTCSGNTGRPEPVVHLLQRETYNGTNQNATFHRVLSDTSPSGSFLENGTFSLSHNFTWTPTWQDNLVEFRCDISYNIGLGTALSSAQSNQITLNVTSTKIIQIETKPQIVRYKEEDLVVVCTLNKPETLQNLFFLQLKRRSPSGTLNNVVSVTGATIQWQDQTLQNRANVTGTVASPPTAHLSMVIRKDSVQCPLDFTEYECSLSGFGTGATGAFSEITDPVKVSYTVQPMLIETPKVREAGSGVDTSQREFRNGTVIELTCTGQIGSDQNATIRWCAKTAGAPTFTGLSNAAVHSMTTSGPNCQNIRSSTVTYNITSSDIRTEFLCESGYSSQCNSGTAKQFVTISLDLPSSTTSTTPEVTTPSTTTSTTTRKVVTQGQNTAESNTGLIVGAVVGGVVVLIVIILVLVYFLILRRKSAGESYNTTKASSKSSSGGPTNNQIPEIKIQKAEEGPTKELNYVDLDLSQPSKPERKSRVVEICNTEYASPRKKTNQEVKDTEGYDNEALDEERAAGTQNGARESIGLSNGHSNGVAGEHVNVRM</sequence>
<dbReference type="InterPro" id="IPR036179">
    <property type="entry name" value="Ig-like_dom_sf"/>
</dbReference>
<keyword evidence="9" id="KW-0812">Transmembrane</keyword>
<accession>A0A8W8LHZ1</accession>
<dbReference type="GO" id="GO:0005912">
    <property type="term" value="C:adherens junction"/>
    <property type="evidence" value="ECO:0007669"/>
    <property type="project" value="TreeGrafter"/>
</dbReference>
<dbReference type="PANTHER" id="PTHR23277">
    <property type="entry name" value="NECTIN-RELATED"/>
    <property type="match status" value="1"/>
</dbReference>
<keyword evidence="7" id="KW-0325">Glycoprotein</keyword>
<evidence type="ECO:0000256" key="8">
    <source>
        <dbReference type="SAM" id="MobiDB-lite"/>
    </source>
</evidence>
<dbReference type="AlphaFoldDB" id="A0A8W8LHZ1"/>
<evidence type="ECO:0000256" key="7">
    <source>
        <dbReference type="ARBA" id="ARBA00023180"/>
    </source>
</evidence>
<protein>
    <recommendedName>
        <fullName evidence="11">Ig-like domain-containing protein</fullName>
    </recommendedName>
</protein>
<feature type="compositionally biased region" description="Polar residues" evidence="8">
    <location>
        <begin position="676"/>
        <end position="692"/>
    </location>
</feature>
<keyword evidence="13" id="KW-1185">Reference proteome</keyword>
<organism evidence="12 13">
    <name type="scientific">Magallana gigas</name>
    <name type="common">Pacific oyster</name>
    <name type="synonym">Crassostrea gigas</name>
    <dbReference type="NCBI Taxonomy" id="29159"/>
    <lineage>
        <taxon>Eukaryota</taxon>
        <taxon>Metazoa</taxon>
        <taxon>Spiralia</taxon>
        <taxon>Lophotrochozoa</taxon>
        <taxon>Mollusca</taxon>
        <taxon>Bivalvia</taxon>
        <taxon>Autobranchia</taxon>
        <taxon>Pteriomorphia</taxon>
        <taxon>Ostreida</taxon>
        <taxon>Ostreoidea</taxon>
        <taxon>Ostreidae</taxon>
        <taxon>Magallana</taxon>
    </lineage>
</organism>
<evidence type="ECO:0000256" key="4">
    <source>
        <dbReference type="ARBA" id="ARBA00022889"/>
    </source>
</evidence>
<dbReference type="GO" id="GO:0016020">
    <property type="term" value="C:membrane"/>
    <property type="evidence" value="ECO:0007669"/>
    <property type="project" value="UniProtKB-SubCell"/>
</dbReference>
<keyword evidence="2 10" id="KW-0732">Signal</keyword>
<dbReference type="InterPro" id="IPR013783">
    <property type="entry name" value="Ig-like_fold"/>
</dbReference>
<dbReference type="InterPro" id="IPR051427">
    <property type="entry name" value="Nectin/Nectin-like"/>
</dbReference>
<dbReference type="PROSITE" id="PS50835">
    <property type="entry name" value="IG_LIKE"/>
    <property type="match status" value="1"/>
</dbReference>
<dbReference type="InterPro" id="IPR013162">
    <property type="entry name" value="CD80_C2-set"/>
</dbReference>
<dbReference type="SUPFAM" id="SSF48726">
    <property type="entry name" value="Immunoglobulin"/>
    <property type="match status" value="1"/>
</dbReference>
<evidence type="ECO:0000313" key="12">
    <source>
        <dbReference type="EnsemblMetazoa" id="G28037.2:cds"/>
    </source>
</evidence>
<proteinExistence type="predicted"/>
<dbReference type="Gene3D" id="2.60.40.10">
    <property type="entry name" value="Immunoglobulins"/>
    <property type="match status" value="1"/>
</dbReference>
<evidence type="ECO:0000256" key="5">
    <source>
        <dbReference type="ARBA" id="ARBA00023136"/>
    </source>
</evidence>
<feature type="chain" id="PRO_5036443808" description="Ig-like domain-containing protein" evidence="10">
    <location>
        <begin position="22"/>
        <end position="704"/>
    </location>
</feature>
<dbReference type="PANTHER" id="PTHR23277:SF108">
    <property type="entry name" value="FASCICLIN-3"/>
    <property type="match status" value="1"/>
</dbReference>
<evidence type="ECO:0000259" key="11">
    <source>
        <dbReference type="PROSITE" id="PS50835"/>
    </source>
</evidence>
<feature type="transmembrane region" description="Helical" evidence="9">
    <location>
        <begin position="551"/>
        <end position="575"/>
    </location>
</feature>
<dbReference type="Proteomes" id="UP000005408">
    <property type="component" value="Unassembled WGS sequence"/>
</dbReference>
<keyword evidence="5 9" id="KW-0472">Membrane</keyword>
<keyword evidence="6" id="KW-1015">Disulfide bond</keyword>
<evidence type="ECO:0000256" key="6">
    <source>
        <dbReference type="ARBA" id="ARBA00023157"/>
    </source>
</evidence>
<reference evidence="12" key="1">
    <citation type="submission" date="2022-08" db="UniProtKB">
        <authorList>
            <consortium name="EnsemblMetazoa"/>
        </authorList>
    </citation>
    <scope>IDENTIFICATION</scope>
    <source>
        <strain evidence="12">05x7-T-G4-1.051#20</strain>
    </source>
</reference>
<dbReference type="GO" id="GO:0007156">
    <property type="term" value="P:homophilic cell adhesion via plasma membrane adhesion molecules"/>
    <property type="evidence" value="ECO:0007669"/>
    <property type="project" value="TreeGrafter"/>
</dbReference>
<feature type="region of interest" description="Disordered" evidence="8">
    <location>
        <begin position="584"/>
        <end position="607"/>
    </location>
</feature>
<evidence type="ECO:0000256" key="1">
    <source>
        <dbReference type="ARBA" id="ARBA00004370"/>
    </source>
</evidence>
<comment type="subcellular location">
    <subcellularLocation>
        <location evidence="1">Membrane</location>
    </subcellularLocation>
</comment>
<feature type="region of interest" description="Disordered" evidence="8">
    <location>
        <begin position="650"/>
        <end position="704"/>
    </location>
</feature>
<evidence type="ECO:0000313" key="13">
    <source>
        <dbReference type="Proteomes" id="UP000005408"/>
    </source>
</evidence>
<dbReference type="Pfam" id="PF08205">
    <property type="entry name" value="C2-set_2"/>
    <property type="match status" value="1"/>
</dbReference>